<accession>A0A8C2I5U4</accession>
<dbReference type="SMART" id="SM00408">
    <property type="entry name" value="IGc2"/>
    <property type="match status" value="1"/>
</dbReference>
<dbReference type="InterPro" id="IPR056257">
    <property type="entry name" value="CILP-1/2_8th"/>
</dbReference>
<feature type="region of interest" description="Disordered" evidence="7">
    <location>
        <begin position="1099"/>
        <end position="1128"/>
    </location>
</feature>
<keyword evidence="3" id="KW-0272">Extracellular matrix</keyword>
<name>A0A8C2I5U4_CYPCA</name>
<dbReference type="Ensembl" id="ENSCCRT00020081965.1">
    <property type="protein sequence ID" value="ENSCCRP00020074711.1"/>
    <property type="gene ID" value="ENSCCRG00020034828.1"/>
</dbReference>
<dbReference type="Pfam" id="PF13927">
    <property type="entry name" value="Ig_3"/>
    <property type="match status" value="1"/>
</dbReference>
<dbReference type="InterPro" id="IPR003599">
    <property type="entry name" value="Ig_sub"/>
</dbReference>
<keyword evidence="6" id="KW-0325">Glycoprotein</keyword>
<evidence type="ECO:0000256" key="5">
    <source>
        <dbReference type="ARBA" id="ARBA00023157"/>
    </source>
</evidence>
<evidence type="ECO:0000256" key="6">
    <source>
        <dbReference type="ARBA" id="ARBA00023180"/>
    </source>
</evidence>
<dbReference type="InterPro" id="IPR000884">
    <property type="entry name" value="TSP1_rpt"/>
</dbReference>
<dbReference type="InterPro" id="IPR036383">
    <property type="entry name" value="TSP1_rpt_sf"/>
</dbReference>
<dbReference type="InterPro" id="IPR003598">
    <property type="entry name" value="Ig_sub2"/>
</dbReference>
<evidence type="ECO:0000256" key="2">
    <source>
        <dbReference type="ARBA" id="ARBA00022525"/>
    </source>
</evidence>
<dbReference type="SMART" id="SM00409">
    <property type="entry name" value="IG"/>
    <property type="match status" value="1"/>
</dbReference>
<dbReference type="InterPro" id="IPR039675">
    <property type="entry name" value="CILP1/CILP2"/>
</dbReference>
<proteinExistence type="predicted"/>
<dbReference type="InterPro" id="IPR056255">
    <property type="entry name" value="CILP-1/2_dom"/>
</dbReference>
<sequence length="1128" mass="127567">MVQKGCRRQWMLMRRNKLCIPTGPIWDSSHLRRLNKTDRNRKLAYNSLVEPQTTGVTEWTSWFNIDHPGGNGDYERLEAIRFYYRERVCSRPVAIEARTTDWVEAADTGEVVHSSLEKGFWCINKEQPFGRSCSNYHVRFQCPPVHSYWTDWSEWTPCSATACNDVGIQVRQRKCMSTQPLPLLLSPVCVGPHIERRECSTPPCEAMWSQWDSWSACSVTCGKGRRTRRRTCHRSSTKIQCTGRPVEVQKCGNPCPVACKRVCPGGRPSKDCSYCMCEGQTLYGEVFSITGVPVPNATVALASQAKVIRAHTDAKGQFKIDGLCTTPQTRVVIMKDKFAPVTLPVSNNSTDELWVRAILRSSEKPYIEKHPEDKVRYEGQRATLCCRATGSPKPDKYYWYQNGTLLNRTIYKYDEDLILRDLKPEHSGQYHCKATSLTGSIKSTSAVLTVFTKGTPACNSTPDSHLIKLPFDCKQPGTDSKFYNAGRCPHNKCPGTLDFDMRCRDGSGFCCGVKQMDTKEISCGRYTLPIKVVSECGCQTCVEPKIIVRGRVVSAENDEPLRFGHIYLGKERIDNEGDMLPLRTYGMFSVDFRDGANQEVLGAGAVQVLLDTEHVKMQEHIPAMKLWSLNPDTGIWEEESNFQPTQTTIAGSGRNKREERTFLIGNMEIRERRLFNLDVPENRRCYVKVRAYMSDKFLPNEQLEGVVINLINLEPKPGYSSNPRAWGRFDSVITGPNGACLPAVCDAQRPDAYTAYVTAIMGGEELEAAPSMPKMNPNIIGVAQPYLGKLDYQRSDHEDPALKKTAFRINLAKPNPNNFDETSGPIYPYQSLIACENAPVDANHFRFFRVEKDKYEYNVVPFQESDLTSWTRDYLSWWPNPQEFRACYIKIKIHGATEIMVRSRNLGGTHPQTRGQLYGIRDIRSTRDLHHPNTSAACLEFKCSGMLFDQGIVDRSLISIIPQGNCRRIGINGLLQEYLIKHPPVLQNNESHAFNMLAPVDPLGHNYGIYTVTDQNPRVAKEIAIGRCFDGTSDGFSREMKSDSGVALTFSCPKRTVNRESLFQRLQTNPGLTLTQMAREMRESQGLQVRRGSTQMVAYPFGQQGRSQNSRATNTNRRRPAKRTQPRQ</sequence>
<dbReference type="PANTHER" id="PTHR15031">
    <property type="entry name" value="CARTILAGE INTERMEDIATE LAYER PROTEIN CLIP"/>
    <property type="match status" value="1"/>
</dbReference>
<dbReference type="PROSITE" id="PS50835">
    <property type="entry name" value="IG_LIKE"/>
    <property type="match status" value="1"/>
</dbReference>
<keyword evidence="5" id="KW-1015">Disulfide bond</keyword>
<dbReference type="SMART" id="SM00209">
    <property type="entry name" value="TSP1"/>
    <property type="match status" value="2"/>
</dbReference>
<feature type="compositionally biased region" description="Basic residues" evidence="7">
    <location>
        <begin position="1116"/>
        <end position="1128"/>
    </location>
</feature>
<dbReference type="Gene3D" id="2.20.100.10">
    <property type="entry name" value="Thrombospondin type-1 (TSP1) repeat"/>
    <property type="match status" value="2"/>
</dbReference>
<dbReference type="AlphaFoldDB" id="A0A8C2I5U4"/>
<evidence type="ECO:0000313" key="10">
    <source>
        <dbReference type="Proteomes" id="UP000694701"/>
    </source>
</evidence>
<keyword evidence="4" id="KW-0732">Signal</keyword>
<feature type="domain" description="Ig-like" evidence="8">
    <location>
        <begin position="365"/>
        <end position="449"/>
    </location>
</feature>
<dbReference type="Pfam" id="PF23599">
    <property type="entry name" value="CILP_C"/>
    <property type="match status" value="1"/>
</dbReference>
<dbReference type="InterPro" id="IPR036179">
    <property type="entry name" value="Ig-like_dom_sf"/>
</dbReference>
<keyword evidence="2" id="KW-0964">Secreted</keyword>
<dbReference type="Gene3D" id="2.60.40.10">
    <property type="entry name" value="Immunoglobulins"/>
    <property type="match status" value="1"/>
</dbReference>
<dbReference type="FunFam" id="2.20.100.10:FF:000001">
    <property type="entry name" value="semaphorin-5A isoform X1"/>
    <property type="match status" value="1"/>
</dbReference>
<dbReference type="Pfam" id="PF23708">
    <property type="entry name" value="CILP_5th"/>
    <property type="match status" value="1"/>
</dbReference>
<dbReference type="InterPro" id="IPR056256">
    <property type="entry name" value="CILP-1/2_b-sand_dom2"/>
</dbReference>
<evidence type="ECO:0000256" key="1">
    <source>
        <dbReference type="ARBA" id="ARBA00004498"/>
    </source>
</evidence>
<dbReference type="InterPro" id="IPR025155">
    <property type="entry name" value="WxxW_domain"/>
</dbReference>
<dbReference type="SUPFAM" id="SSF48726">
    <property type="entry name" value="Immunoglobulin"/>
    <property type="match status" value="1"/>
</dbReference>
<protein>
    <submittedName>
        <fullName evidence="9">Cartilage intermediate layer protein 2</fullName>
    </submittedName>
</protein>
<dbReference type="InterPro" id="IPR013783">
    <property type="entry name" value="Ig-like_fold"/>
</dbReference>
<evidence type="ECO:0000259" key="8">
    <source>
        <dbReference type="PROSITE" id="PS50835"/>
    </source>
</evidence>
<evidence type="ECO:0000256" key="7">
    <source>
        <dbReference type="SAM" id="MobiDB-lite"/>
    </source>
</evidence>
<organism evidence="9 10">
    <name type="scientific">Cyprinus carpio</name>
    <name type="common">Common carp</name>
    <dbReference type="NCBI Taxonomy" id="7962"/>
    <lineage>
        <taxon>Eukaryota</taxon>
        <taxon>Metazoa</taxon>
        <taxon>Chordata</taxon>
        <taxon>Craniata</taxon>
        <taxon>Vertebrata</taxon>
        <taxon>Euteleostomi</taxon>
        <taxon>Actinopterygii</taxon>
        <taxon>Neopterygii</taxon>
        <taxon>Teleostei</taxon>
        <taxon>Ostariophysi</taxon>
        <taxon>Cypriniformes</taxon>
        <taxon>Cyprinidae</taxon>
        <taxon>Cyprininae</taxon>
        <taxon>Cyprinus</taxon>
    </lineage>
</organism>
<dbReference type="Proteomes" id="UP000694701">
    <property type="component" value="Unplaced"/>
</dbReference>
<dbReference type="Pfam" id="PF00090">
    <property type="entry name" value="TSP_1"/>
    <property type="match status" value="2"/>
</dbReference>
<dbReference type="SUPFAM" id="SSF49464">
    <property type="entry name" value="Carboxypeptidase regulatory domain-like"/>
    <property type="match status" value="1"/>
</dbReference>
<feature type="compositionally biased region" description="Polar residues" evidence="7">
    <location>
        <begin position="1104"/>
        <end position="1115"/>
    </location>
</feature>
<dbReference type="SUPFAM" id="SSF82895">
    <property type="entry name" value="TSP-1 type 1 repeat"/>
    <property type="match status" value="2"/>
</dbReference>
<dbReference type="PROSITE" id="PS50092">
    <property type="entry name" value="TSP1"/>
    <property type="match status" value="2"/>
</dbReference>
<dbReference type="InterPro" id="IPR008969">
    <property type="entry name" value="CarboxyPept-like_regulatory"/>
</dbReference>
<dbReference type="InterPro" id="IPR007110">
    <property type="entry name" value="Ig-like_dom"/>
</dbReference>
<evidence type="ECO:0000256" key="4">
    <source>
        <dbReference type="ARBA" id="ARBA00022729"/>
    </source>
</evidence>
<reference evidence="9" key="1">
    <citation type="submission" date="2025-08" db="UniProtKB">
        <authorList>
            <consortium name="Ensembl"/>
        </authorList>
    </citation>
    <scope>IDENTIFICATION</scope>
</reference>
<dbReference type="GO" id="GO:0005615">
    <property type="term" value="C:extracellular space"/>
    <property type="evidence" value="ECO:0007669"/>
    <property type="project" value="TreeGrafter"/>
</dbReference>
<evidence type="ECO:0000313" key="9">
    <source>
        <dbReference type="Ensembl" id="ENSCCRP00020074711.1"/>
    </source>
</evidence>
<dbReference type="InterPro" id="IPR056258">
    <property type="entry name" value="CILP-1/2_C"/>
</dbReference>
<comment type="subcellular location">
    <subcellularLocation>
        <location evidence="1">Secreted</location>
        <location evidence="1">Extracellular space</location>
        <location evidence="1">Extracellular matrix</location>
    </subcellularLocation>
</comment>
<dbReference type="Pfam" id="PF13330">
    <property type="entry name" value="Mucin2_WxxW"/>
    <property type="match status" value="1"/>
</dbReference>
<dbReference type="PANTHER" id="PTHR15031:SF0">
    <property type="entry name" value="CARTILAGE INTERMEDIATE LAYER PROTEIN 2"/>
    <property type="match status" value="1"/>
</dbReference>
<evidence type="ECO:0000256" key="3">
    <source>
        <dbReference type="ARBA" id="ARBA00022530"/>
    </source>
</evidence>
<dbReference type="Pfam" id="PF23730">
    <property type="entry name" value="CILP_8th"/>
    <property type="match status" value="1"/>
</dbReference>
<dbReference type="Pfam" id="PF23591">
    <property type="entry name" value="CILP"/>
    <property type="match status" value="1"/>
</dbReference>